<dbReference type="EMBL" id="WHVB01000006">
    <property type="protein sequence ID" value="KAF8482141.1"/>
    <property type="molecule type" value="Genomic_DNA"/>
</dbReference>
<name>A0A9P5TB13_9AGAM</name>
<comment type="similarity">
    <text evidence="1 2">Belongs to the nucleosome assembly protein (NAP) family.</text>
</comment>
<feature type="region of interest" description="Disordered" evidence="3">
    <location>
        <begin position="1"/>
        <end position="24"/>
    </location>
</feature>
<reference evidence="4" key="1">
    <citation type="submission" date="2019-10" db="EMBL/GenBank/DDBJ databases">
        <authorList>
            <consortium name="DOE Joint Genome Institute"/>
            <person name="Kuo A."/>
            <person name="Miyauchi S."/>
            <person name="Kiss E."/>
            <person name="Drula E."/>
            <person name="Kohler A."/>
            <person name="Sanchez-Garcia M."/>
            <person name="Andreopoulos B."/>
            <person name="Barry K.W."/>
            <person name="Bonito G."/>
            <person name="Buee M."/>
            <person name="Carver A."/>
            <person name="Chen C."/>
            <person name="Cichocki N."/>
            <person name="Clum A."/>
            <person name="Culley D."/>
            <person name="Crous P.W."/>
            <person name="Fauchery L."/>
            <person name="Girlanda M."/>
            <person name="Hayes R."/>
            <person name="Keri Z."/>
            <person name="LaButti K."/>
            <person name="Lipzen A."/>
            <person name="Lombard V."/>
            <person name="Magnuson J."/>
            <person name="Maillard F."/>
            <person name="Morin E."/>
            <person name="Murat C."/>
            <person name="Nolan M."/>
            <person name="Ohm R."/>
            <person name="Pangilinan J."/>
            <person name="Pereira M."/>
            <person name="Perotto S."/>
            <person name="Peter M."/>
            <person name="Riley R."/>
            <person name="Sitrit Y."/>
            <person name="Stielow B."/>
            <person name="Szollosi G."/>
            <person name="Zifcakova L."/>
            <person name="Stursova M."/>
            <person name="Spatafora J.W."/>
            <person name="Tedersoo L."/>
            <person name="Vaario L.-M."/>
            <person name="Yamada A."/>
            <person name="Yan M."/>
            <person name="Wang P."/>
            <person name="Xu J."/>
            <person name="Bruns T."/>
            <person name="Baldrian P."/>
            <person name="Vilgalys R."/>
            <person name="Henrissat B."/>
            <person name="Grigoriev I.V."/>
            <person name="Hibbett D."/>
            <person name="Nagy L.G."/>
            <person name="Martin F.M."/>
        </authorList>
    </citation>
    <scope>NUCLEOTIDE SEQUENCE</scope>
    <source>
        <strain evidence="4">Prilba</strain>
    </source>
</reference>
<protein>
    <submittedName>
        <fullName evidence="4">Uncharacterized protein</fullName>
    </submittedName>
</protein>
<comment type="caution">
    <text evidence="4">The sequence shown here is derived from an EMBL/GenBank/DDBJ whole genome shotgun (WGS) entry which is preliminary data.</text>
</comment>
<evidence type="ECO:0000313" key="4">
    <source>
        <dbReference type="EMBL" id="KAF8482141.1"/>
    </source>
</evidence>
<dbReference type="SUPFAM" id="SSF143113">
    <property type="entry name" value="NAP-like"/>
    <property type="match status" value="1"/>
</dbReference>
<dbReference type="InterPro" id="IPR037231">
    <property type="entry name" value="NAP-like_sf"/>
</dbReference>
<accession>A0A9P5TB13</accession>
<keyword evidence="5" id="KW-1185">Reference proteome</keyword>
<feature type="compositionally biased region" description="Acidic residues" evidence="3">
    <location>
        <begin position="239"/>
        <end position="262"/>
    </location>
</feature>
<sequence>MSNSKKRSSPGAETTKNTDPFTDVDIGEAEESILTEYQKKIQRVELILERRAQEQLTPVYQQRREALKSIPKFWPIALLKHSLFAIQAQHDADRLALSYLEDVWVVRDLREPKVFTLEFYFKENPYFSDSVLKKEYKFEPSNAAADEEPDSDGITPSMLEFSWERDVTAQATKVQWKDESKNLTKLYPLQFDEDDGETLAEQGSFFNFFEVARDYHDLGVVIANEVFPDAIEYFRGDAGGDELYSDDEDEESDEEDENEEIDLEKPRAKKVKQA</sequence>
<feature type="region of interest" description="Disordered" evidence="3">
    <location>
        <begin position="237"/>
        <end position="274"/>
    </location>
</feature>
<evidence type="ECO:0000256" key="2">
    <source>
        <dbReference type="RuleBase" id="RU003876"/>
    </source>
</evidence>
<evidence type="ECO:0000256" key="3">
    <source>
        <dbReference type="SAM" id="MobiDB-lite"/>
    </source>
</evidence>
<dbReference type="AlphaFoldDB" id="A0A9P5TB13"/>
<proteinExistence type="inferred from homology"/>
<dbReference type="Proteomes" id="UP000759537">
    <property type="component" value="Unassembled WGS sequence"/>
</dbReference>
<dbReference type="OrthoDB" id="19419at2759"/>
<feature type="compositionally biased region" description="Polar residues" evidence="3">
    <location>
        <begin position="11"/>
        <end position="20"/>
    </location>
</feature>
<organism evidence="4 5">
    <name type="scientific">Russula ochroleuca</name>
    <dbReference type="NCBI Taxonomy" id="152965"/>
    <lineage>
        <taxon>Eukaryota</taxon>
        <taxon>Fungi</taxon>
        <taxon>Dikarya</taxon>
        <taxon>Basidiomycota</taxon>
        <taxon>Agaricomycotina</taxon>
        <taxon>Agaricomycetes</taxon>
        <taxon>Russulales</taxon>
        <taxon>Russulaceae</taxon>
        <taxon>Russula</taxon>
    </lineage>
</organism>
<evidence type="ECO:0000256" key="1">
    <source>
        <dbReference type="ARBA" id="ARBA00009947"/>
    </source>
</evidence>
<dbReference type="Gene3D" id="3.30.1120.90">
    <property type="entry name" value="Nucleosome assembly protein"/>
    <property type="match status" value="1"/>
</dbReference>
<dbReference type="InterPro" id="IPR002164">
    <property type="entry name" value="NAP_family"/>
</dbReference>
<dbReference type="PANTHER" id="PTHR11875">
    <property type="entry name" value="TESTIS-SPECIFIC Y-ENCODED PROTEIN"/>
    <property type="match status" value="1"/>
</dbReference>
<reference evidence="4" key="2">
    <citation type="journal article" date="2020" name="Nat. Commun.">
        <title>Large-scale genome sequencing of mycorrhizal fungi provides insights into the early evolution of symbiotic traits.</title>
        <authorList>
            <person name="Miyauchi S."/>
            <person name="Kiss E."/>
            <person name="Kuo A."/>
            <person name="Drula E."/>
            <person name="Kohler A."/>
            <person name="Sanchez-Garcia M."/>
            <person name="Morin E."/>
            <person name="Andreopoulos B."/>
            <person name="Barry K.W."/>
            <person name="Bonito G."/>
            <person name="Buee M."/>
            <person name="Carver A."/>
            <person name="Chen C."/>
            <person name="Cichocki N."/>
            <person name="Clum A."/>
            <person name="Culley D."/>
            <person name="Crous P.W."/>
            <person name="Fauchery L."/>
            <person name="Girlanda M."/>
            <person name="Hayes R.D."/>
            <person name="Keri Z."/>
            <person name="LaButti K."/>
            <person name="Lipzen A."/>
            <person name="Lombard V."/>
            <person name="Magnuson J."/>
            <person name="Maillard F."/>
            <person name="Murat C."/>
            <person name="Nolan M."/>
            <person name="Ohm R.A."/>
            <person name="Pangilinan J."/>
            <person name="Pereira M.F."/>
            <person name="Perotto S."/>
            <person name="Peter M."/>
            <person name="Pfister S."/>
            <person name="Riley R."/>
            <person name="Sitrit Y."/>
            <person name="Stielow J.B."/>
            <person name="Szollosi G."/>
            <person name="Zifcakova L."/>
            <person name="Stursova M."/>
            <person name="Spatafora J.W."/>
            <person name="Tedersoo L."/>
            <person name="Vaario L.M."/>
            <person name="Yamada A."/>
            <person name="Yan M."/>
            <person name="Wang P."/>
            <person name="Xu J."/>
            <person name="Bruns T."/>
            <person name="Baldrian P."/>
            <person name="Vilgalys R."/>
            <person name="Dunand C."/>
            <person name="Henrissat B."/>
            <person name="Grigoriev I.V."/>
            <person name="Hibbett D."/>
            <person name="Nagy L.G."/>
            <person name="Martin F.M."/>
        </authorList>
    </citation>
    <scope>NUCLEOTIDE SEQUENCE</scope>
    <source>
        <strain evidence="4">Prilba</strain>
    </source>
</reference>
<dbReference type="GO" id="GO:0005634">
    <property type="term" value="C:nucleus"/>
    <property type="evidence" value="ECO:0007669"/>
    <property type="project" value="InterPro"/>
</dbReference>
<evidence type="ECO:0000313" key="5">
    <source>
        <dbReference type="Proteomes" id="UP000759537"/>
    </source>
</evidence>
<dbReference type="GO" id="GO:0006334">
    <property type="term" value="P:nucleosome assembly"/>
    <property type="evidence" value="ECO:0007669"/>
    <property type="project" value="InterPro"/>
</dbReference>
<gene>
    <name evidence="4" type="ORF">DFH94DRAFT_735290</name>
</gene>
<dbReference type="Pfam" id="PF00956">
    <property type="entry name" value="NAP"/>
    <property type="match status" value="1"/>
</dbReference>